<protein>
    <recommendedName>
        <fullName evidence="8">BZIP domain-containing protein</fullName>
    </recommendedName>
</protein>
<comment type="similarity">
    <text evidence="2">Belongs to the bZIP family.</text>
</comment>
<dbReference type="GO" id="GO:0003700">
    <property type="term" value="F:DNA-binding transcription factor activity"/>
    <property type="evidence" value="ECO:0007669"/>
    <property type="project" value="InterPro"/>
</dbReference>
<dbReference type="SUPFAM" id="SSF57959">
    <property type="entry name" value="Leucine zipper domain"/>
    <property type="match status" value="1"/>
</dbReference>
<dbReference type="AlphaFoldDB" id="A0A438NBU7"/>
<keyword evidence="6" id="KW-0539">Nucleus</keyword>
<organism evidence="9 10">
    <name type="scientific">Exophiala mesophila</name>
    <name type="common">Black yeast-like fungus</name>
    <dbReference type="NCBI Taxonomy" id="212818"/>
    <lineage>
        <taxon>Eukaryota</taxon>
        <taxon>Fungi</taxon>
        <taxon>Dikarya</taxon>
        <taxon>Ascomycota</taxon>
        <taxon>Pezizomycotina</taxon>
        <taxon>Eurotiomycetes</taxon>
        <taxon>Chaetothyriomycetidae</taxon>
        <taxon>Chaetothyriales</taxon>
        <taxon>Herpotrichiellaceae</taxon>
        <taxon>Exophiala</taxon>
    </lineage>
</organism>
<keyword evidence="5" id="KW-0804">Transcription</keyword>
<dbReference type="GO" id="GO:0005634">
    <property type="term" value="C:nucleus"/>
    <property type="evidence" value="ECO:0007669"/>
    <property type="project" value="UniProtKB-SubCell"/>
</dbReference>
<dbReference type="InterPro" id="IPR046347">
    <property type="entry name" value="bZIP_sf"/>
</dbReference>
<feature type="region of interest" description="Disordered" evidence="7">
    <location>
        <begin position="135"/>
        <end position="203"/>
    </location>
</feature>
<dbReference type="PROSITE" id="PS50217">
    <property type="entry name" value="BZIP"/>
    <property type="match status" value="1"/>
</dbReference>
<name>A0A438NBU7_EXOME</name>
<dbReference type="EMBL" id="NAJM01000009">
    <property type="protein sequence ID" value="RVX73130.1"/>
    <property type="molecule type" value="Genomic_DNA"/>
</dbReference>
<sequence length="640" mass="71703">MALQYPQEPYYVYSQPHWPENVKPALTEDDSSSILDDKVLDHPTPADMNPSDPGDSRRPSMPKLEQDFPAATNLWQERPSSVMTLHRHYSQPSMPLNSPHPHPFSQLSQVNCPPPMFNQPWPLFARSEASTPTPFFGSVQDSFDSQPHYPGGPVNISTFTQPEPLSSISMSPQSSQGGWASTTSSDAAEAARGARHSRLRGATPTLVLRSDGIRKKNAKFDIPRDRNLLNIDTLINSTTNEEEKKELKQQKRLLRNRQAALDSRQRKKNHTERLEMDKIEWDQEKRDLLAQQEAEREQWAHQQEQWMHRVAQLEQIIRTVEYERDEAIRTKVIETSELRRMNNLLKDTVKDFTRQNQQASRPFASDSSDSFATDFSAFNVDDSWDAFSLNEVDRDLKMEDPNPNPLHRHTTPHPPISTNSEISVDASDKGSDVKVETGTFSWNTFNMCLLAGAFLVAQAGTKTSGNSSSTALVNPDLPSLSQDYHAEARNVLNAVFGADSDVVDQSLPSRPAPPDEAGVNHGPSTLQTAGSASSLENLHSTLTTPSRQQQVAAAFSLSANSYNHIANPDTIFDDDDDDENDAGEVKPTRLQQLFARIQADTDHLDKMSGMGSKARERSVLLDRVPEKVLRDFKEMIARTD</sequence>
<dbReference type="GO" id="GO:0003677">
    <property type="term" value="F:DNA binding"/>
    <property type="evidence" value="ECO:0007669"/>
    <property type="project" value="UniProtKB-KW"/>
</dbReference>
<accession>A0A438NBU7</accession>
<evidence type="ECO:0000256" key="7">
    <source>
        <dbReference type="SAM" id="MobiDB-lite"/>
    </source>
</evidence>
<feature type="region of interest" description="Disordered" evidence="7">
    <location>
        <begin position="256"/>
        <end position="277"/>
    </location>
</feature>
<feature type="compositionally biased region" description="Low complexity" evidence="7">
    <location>
        <begin position="166"/>
        <end position="191"/>
    </location>
</feature>
<evidence type="ECO:0000256" key="3">
    <source>
        <dbReference type="ARBA" id="ARBA00023015"/>
    </source>
</evidence>
<dbReference type="InterPro" id="IPR004827">
    <property type="entry name" value="bZIP"/>
</dbReference>
<evidence type="ECO:0000256" key="2">
    <source>
        <dbReference type="ARBA" id="ARBA00007163"/>
    </source>
</evidence>
<dbReference type="PANTHER" id="PTHR47416">
    <property type="entry name" value="BASIC-LEUCINE ZIPPER TRANSCRIPTION FACTOR F-RELATED"/>
    <property type="match status" value="1"/>
</dbReference>
<dbReference type="PANTHER" id="PTHR47416:SF8">
    <property type="entry name" value="BASIC-LEUCINE ZIPPER TRANSCRIPTION FACTOR E-RELATED"/>
    <property type="match status" value="1"/>
</dbReference>
<comment type="caution">
    <text evidence="9">The sequence shown here is derived from an EMBL/GenBank/DDBJ whole genome shotgun (WGS) entry which is preliminary data.</text>
</comment>
<keyword evidence="4" id="KW-0238">DNA-binding</keyword>
<feature type="compositionally biased region" description="Polar residues" evidence="7">
    <location>
        <begin position="155"/>
        <end position="164"/>
    </location>
</feature>
<keyword evidence="3" id="KW-0805">Transcription regulation</keyword>
<dbReference type="OrthoDB" id="644067at2759"/>
<evidence type="ECO:0000259" key="8">
    <source>
        <dbReference type="PROSITE" id="PS50217"/>
    </source>
</evidence>
<proteinExistence type="inferred from homology"/>
<evidence type="ECO:0000256" key="1">
    <source>
        <dbReference type="ARBA" id="ARBA00004123"/>
    </source>
</evidence>
<gene>
    <name evidence="9" type="ORF">B0A52_02257</name>
</gene>
<dbReference type="Proteomes" id="UP000288859">
    <property type="component" value="Unassembled WGS sequence"/>
</dbReference>
<reference evidence="9 10" key="1">
    <citation type="submission" date="2017-03" db="EMBL/GenBank/DDBJ databases">
        <title>Genomes of endolithic fungi from Antarctica.</title>
        <authorList>
            <person name="Coleine C."/>
            <person name="Masonjones S."/>
            <person name="Stajich J.E."/>
        </authorList>
    </citation>
    <scope>NUCLEOTIDE SEQUENCE [LARGE SCALE GENOMIC DNA]</scope>
    <source>
        <strain evidence="9 10">CCFEE 6314</strain>
    </source>
</reference>
<dbReference type="VEuPathDB" id="FungiDB:PV10_08028"/>
<evidence type="ECO:0000256" key="5">
    <source>
        <dbReference type="ARBA" id="ARBA00023163"/>
    </source>
</evidence>
<feature type="region of interest" description="Disordered" evidence="7">
    <location>
        <begin position="398"/>
        <end position="428"/>
    </location>
</feature>
<feature type="region of interest" description="Disordered" evidence="7">
    <location>
        <begin position="503"/>
        <end position="529"/>
    </location>
</feature>
<evidence type="ECO:0000256" key="6">
    <source>
        <dbReference type="ARBA" id="ARBA00023242"/>
    </source>
</evidence>
<feature type="domain" description="BZIP" evidence="8">
    <location>
        <begin position="246"/>
        <end position="298"/>
    </location>
</feature>
<feature type="region of interest" description="Disordered" evidence="7">
    <location>
        <begin position="14"/>
        <end position="64"/>
    </location>
</feature>
<feature type="compositionally biased region" description="Polar residues" evidence="7">
    <location>
        <begin position="135"/>
        <end position="145"/>
    </location>
</feature>
<dbReference type="CDD" id="cd14686">
    <property type="entry name" value="bZIP"/>
    <property type="match status" value="1"/>
</dbReference>
<evidence type="ECO:0000313" key="10">
    <source>
        <dbReference type="Proteomes" id="UP000288859"/>
    </source>
</evidence>
<evidence type="ECO:0000313" key="9">
    <source>
        <dbReference type="EMBL" id="RVX73130.1"/>
    </source>
</evidence>
<evidence type="ECO:0000256" key="4">
    <source>
        <dbReference type="ARBA" id="ARBA00023125"/>
    </source>
</evidence>
<comment type="subcellular location">
    <subcellularLocation>
        <location evidence="1">Nucleus</location>
    </subcellularLocation>
</comment>